<evidence type="ECO:0000259" key="4">
    <source>
        <dbReference type="PROSITE" id="PS50240"/>
    </source>
</evidence>
<proteinExistence type="evidence at transcript level"/>
<dbReference type="AlphaFoldDB" id="A0A6B9KZF8"/>
<dbReference type="SUPFAM" id="SSF50494">
    <property type="entry name" value="Trypsin-like serine proteases"/>
    <property type="match status" value="1"/>
</dbReference>
<name>A0A6B9KZF8_PLARH</name>
<dbReference type="Gene3D" id="2.40.10.10">
    <property type="entry name" value="Trypsin-like serine proteases"/>
    <property type="match status" value="1"/>
</dbReference>
<evidence type="ECO:0000313" key="5">
    <source>
        <dbReference type="EMBL" id="QHB21580.1"/>
    </source>
</evidence>
<dbReference type="InterPro" id="IPR043504">
    <property type="entry name" value="Peptidase_S1_PA_chymotrypsin"/>
</dbReference>
<accession>A0A6B9KZF8</accession>
<dbReference type="InterPro" id="IPR001254">
    <property type="entry name" value="Trypsin_dom"/>
</dbReference>
<protein>
    <submittedName>
        <fullName evidence="5">Venom S1 protease 43</fullName>
    </submittedName>
</protein>
<dbReference type="PANTHER" id="PTHR24252">
    <property type="entry name" value="ACROSIN-RELATED"/>
    <property type="match status" value="1"/>
</dbReference>
<dbReference type="InterPro" id="IPR033116">
    <property type="entry name" value="TRYPSIN_SER"/>
</dbReference>
<dbReference type="GO" id="GO:0004252">
    <property type="term" value="F:serine-type endopeptidase activity"/>
    <property type="evidence" value="ECO:0007669"/>
    <property type="project" value="InterPro"/>
</dbReference>
<dbReference type="Pfam" id="PF00089">
    <property type="entry name" value="Trypsin"/>
    <property type="match status" value="1"/>
</dbReference>
<sequence length="301" mass="33877">MKMLFHTVVVLSLLGLGSVESAPHTDDSDSDSSEHGVIATDVQNNCTCGVANKEDQRIVEGRATKKHEYPLMVGIVRHDEDIVCCGGTIITPRHILTAAHCTAQFEPNELGIHIGYHNYEEVKKTTKLLEPQEFFIHDDYYYLTLKYDISVILTKQPIEFGANIGPACLPKEKIHLEGERVKVLGWGHTSYRGELSDVLLKVNLDIQPLEQCRFDNPHLELGDRHQICTFRKNKDSCNGDSGGPLLWRDPDTNRYTLVAITSYGYNCAKYPAVSSDVFYFLPWIQSIIAKTDPSYQTCAKM</sequence>
<dbReference type="PROSITE" id="PS50240">
    <property type="entry name" value="TRYPSIN_DOM"/>
    <property type="match status" value="1"/>
</dbReference>
<dbReference type="GO" id="GO:0006508">
    <property type="term" value="P:proteolysis"/>
    <property type="evidence" value="ECO:0007669"/>
    <property type="project" value="UniProtKB-KW"/>
</dbReference>
<dbReference type="PANTHER" id="PTHR24252:SF7">
    <property type="entry name" value="HYALIN"/>
    <property type="match status" value="1"/>
</dbReference>
<keyword evidence="2" id="KW-0720">Serine protease</keyword>
<keyword evidence="3" id="KW-0732">Signal</keyword>
<organism evidence="5">
    <name type="scientific">Platymeris rhadamanthus</name>
    <name type="common">Red spot assassin bug</name>
    <dbReference type="NCBI Taxonomy" id="1134088"/>
    <lineage>
        <taxon>Eukaryota</taxon>
        <taxon>Metazoa</taxon>
        <taxon>Ecdysozoa</taxon>
        <taxon>Arthropoda</taxon>
        <taxon>Hexapoda</taxon>
        <taxon>Insecta</taxon>
        <taxon>Pterygota</taxon>
        <taxon>Neoptera</taxon>
        <taxon>Paraneoptera</taxon>
        <taxon>Hemiptera</taxon>
        <taxon>Heteroptera</taxon>
        <taxon>Panheteroptera</taxon>
        <taxon>Cimicomorpha</taxon>
        <taxon>Reduviidae</taxon>
        <taxon>Platymeris</taxon>
    </lineage>
</organism>
<dbReference type="SMART" id="SM00020">
    <property type="entry name" value="Tryp_SPc"/>
    <property type="match status" value="1"/>
</dbReference>
<keyword evidence="2" id="KW-0378">Hydrolase</keyword>
<dbReference type="CDD" id="cd00190">
    <property type="entry name" value="Tryp_SPc"/>
    <property type="match status" value="1"/>
</dbReference>
<reference evidence="5" key="1">
    <citation type="journal article" date="2019" name="Toxins">
        <title>Missiles of mass disruption: composition and glandular origin of venom used as a projectile defensive weapon by the assassin bug Platymeris rhadamanthus.</title>
        <authorList>
            <person name="Walker A.A."/>
            <person name="Robinson S.D."/>
            <person name="Undheim E.A.B."/>
            <person name="Jin J."/>
            <person name="Han X."/>
            <person name="Fry B.G."/>
            <person name="Vetter I."/>
            <person name="King G.F."/>
        </authorList>
    </citation>
    <scope>NUCLEOTIDE SEQUENCE</scope>
    <source>
        <tissue evidence="5">Venom glands</tissue>
    </source>
</reference>
<feature type="chain" id="PRO_5025562893" evidence="3">
    <location>
        <begin position="22"/>
        <end position="301"/>
    </location>
</feature>
<dbReference type="PRINTS" id="PR00722">
    <property type="entry name" value="CHYMOTRYPSIN"/>
</dbReference>
<feature type="signal peptide" evidence="3">
    <location>
        <begin position="1"/>
        <end position="21"/>
    </location>
</feature>
<dbReference type="InterPro" id="IPR018114">
    <property type="entry name" value="TRYPSIN_HIS"/>
</dbReference>
<keyword evidence="1" id="KW-1015">Disulfide bond</keyword>
<dbReference type="PROSITE" id="PS00134">
    <property type="entry name" value="TRYPSIN_HIS"/>
    <property type="match status" value="1"/>
</dbReference>
<dbReference type="FunFam" id="2.40.10.10:FF:000068">
    <property type="entry name" value="transmembrane protease serine 2"/>
    <property type="match status" value="1"/>
</dbReference>
<dbReference type="PROSITE" id="PS00135">
    <property type="entry name" value="TRYPSIN_SER"/>
    <property type="match status" value="1"/>
</dbReference>
<dbReference type="EMBL" id="MN208391">
    <property type="protein sequence ID" value="QHB21580.1"/>
    <property type="molecule type" value="mRNA"/>
</dbReference>
<evidence type="ECO:0000256" key="3">
    <source>
        <dbReference type="SAM" id="SignalP"/>
    </source>
</evidence>
<dbReference type="InterPro" id="IPR009003">
    <property type="entry name" value="Peptidase_S1_PA"/>
</dbReference>
<evidence type="ECO:0000256" key="2">
    <source>
        <dbReference type="RuleBase" id="RU363034"/>
    </source>
</evidence>
<evidence type="ECO:0000256" key="1">
    <source>
        <dbReference type="ARBA" id="ARBA00023157"/>
    </source>
</evidence>
<keyword evidence="2 5" id="KW-0645">Protease</keyword>
<dbReference type="InterPro" id="IPR001314">
    <property type="entry name" value="Peptidase_S1A"/>
</dbReference>
<feature type="domain" description="Peptidase S1" evidence="4">
    <location>
        <begin position="58"/>
        <end position="289"/>
    </location>
</feature>